<evidence type="ECO:0000313" key="2">
    <source>
        <dbReference type="Proteomes" id="UP000666562"/>
    </source>
</evidence>
<proteinExistence type="predicted"/>
<dbReference type="RefSeq" id="WP_209044437.1">
    <property type="nucleotide sequence ID" value="NZ_JAAORC010000002.1"/>
</dbReference>
<protein>
    <submittedName>
        <fullName evidence="1">Uncharacterized protein</fullName>
    </submittedName>
</protein>
<comment type="caution">
    <text evidence="1">The sequence shown here is derived from an EMBL/GenBank/DDBJ whole genome shotgun (WGS) entry which is preliminary data.</text>
</comment>
<dbReference type="EMBL" id="JAAORC010000002">
    <property type="protein sequence ID" value="MBO8223106.1"/>
    <property type="molecule type" value="Genomic_DNA"/>
</dbReference>
<dbReference type="AlphaFoldDB" id="A0A8I1X422"/>
<dbReference type="Proteomes" id="UP000666562">
    <property type="component" value="Unassembled WGS sequence"/>
</dbReference>
<gene>
    <name evidence="1" type="ORF">HA142_06225</name>
</gene>
<sequence>MSKEELRKLILHRGKIDRYIFLLSFFVQNTYIKDVFRVLQEIDNTVYKYHYPMEINFLIYEELIDQNNKISIFTASTISELYIGKKVTMKKLNKFFQKERFEIIYDQYLKLEVTIFIRDFVNAKVKYLTEKTL</sequence>
<organism evidence="1 2">
    <name type="scientific">Prochlorococcus marinus str. XMU1401</name>
    <dbReference type="NCBI Taxonomy" id="2052594"/>
    <lineage>
        <taxon>Bacteria</taxon>
        <taxon>Bacillati</taxon>
        <taxon>Cyanobacteriota</taxon>
        <taxon>Cyanophyceae</taxon>
        <taxon>Synechococcales</taxon>
        <taxon>Prochlorococcaceae</taxon>
        <taxon>Prochlorococcus</taxon>
    </lineage>
</organism>
<accession>A0A8I1X422</accession>
<name>A0A8I1X422_PROMR</name>
<evidence type="ECO:0000313" key="1">
    <source>
        <dbReference type="EMBL" id="MBO8223106.1"/>
    </source>
</evidence>
<reference evidence="1" key="1">
    <citation type="submission" date="2020-03" db="EMBL/GenBank/DDBJ databases">
        <title>Genome differentiation and subclade ecological adaptation of Prochlorococcus HLII clade in the global ocean.</title>
        <authorList>
            <person name="Yan W."/>
            <person name="Fen X."/>
            <person name="Zhang W."/>
        </authorList>
    </citation>
    <scope>NUCLEOTIDE SEQUENCE</scope>
    <source>
        <strain evidence="1">XMU1401</strain>
    </source>
</reference>